<organism evidence="1 2">
    <name type="scientific">Panagrolaimus sp. JU765</name>
    <dbReference type="NCBI Taxonomy" id="591449"/>
    <lineage>
        <taxon>Eukaryota</taxon>
        <taxon>Metazoa</taxon>
        <taxon>Ecdysozoa</taxon>
        <taxon>Nematoda</taxon>
        <taxon>Chromadorea</taxon>
        <taxon>Rhabditida</taxon>
        <taxon>Tylenchina</taxon>
        <taxon>Panagrolaimomorpha</taxon>
        <taxon>Panagrolaimoidea</taxon>
        <taxon>Panagrolaimidae</taxon>
        <taxon>Panagrolaimus</taxon>
    </lineage>
</organism>
<sequence>MVADSPIPLPYKQTIFEGILLYILGFGFELAFRIRGPPNRGFFCNDLSIRLHKEDEIVPLRWLVVYVYSCGLLPVIFVELYRLLKYDPGRFYSQYERLRGKTSRLLIRCVIFIGWFHVAFMSTWALTATAKFSIGRLRPYYIEACQPDIDLTECYNTPKYFSEHDFNCTTTNRRLLKEAHLSFFSGHSSISTVAAVFAILYIQARLVGKTCSKIGPILLQVTFMASALFISFSRVVDHNHHPEDVIVGIIVGGLTGVITTVYCAKLFHQNDETIYEKEQKVLSNDSLVV</sequence>
<dbReference type="WBParaSite" id="JU765_v2.g20142.t2">
    <property type="protein sequence ID" value="JU765_v2.g20142.t2"/>
    <property type="gene ID" value="JU765_v2.g20142"/>
</dbReference>
<evidence type="ECO:0000313" key="2">
    <source>
        <dbReference type="WBParaSite" id="JU765_v2.g20142.t2"/>
    </source>
</evidence>
<protein>
    <submittedName>
        <fullName evidence="2">Phosphatidic acid phosphatase type 2/haloperoxidase domain-containing protein</fullName>
    </submittedName>
</protein>
<accession>A0AC34QX51</accession>
<proteinExistence type="predicted"/>
<dbReference type="Proteomes" id="UP000887576">
    <property type="component" value="Unplaced"/>
</dbReference>
<name>A0AC34QX51_9BILA</name>
<evidence type="ECO:0000313" key="1">
    <source>
        <dbReference type="Proteomes" id="UP000887576"/>
    </source>
</evidence>
<reference evidence="2" key="1">
    <citation type="submission" date="2025-08" db="UniProtKB">
        <authorList>
            <consortium name="WormBaseParasite"/>
        </authorList>
    </citation>
    <scope>IDENTIFICATION</scope>
</reference>